<dbReference type="InterPro" id="IPR026183">
    <property type="entry name" value="Taxilin_fam"/>
</dbReference>
<dbReference type="AlphaFoldDB" id="A0A6A6NTK1"/>
<evidence type="ECO:0000256" key="3">
    <source>
        <dbReference type="SAM" id="MobiDB-lite"/>
    </source>
</evidence>
<feature type="coiled-coil region" evidence="2">
    <location>
        <begin position="148"/>
        <end position="175"/>
    </location>
</feature>
<evidence type="ECO:0000256" key="1">
    <source>
        <dbReference type="ARBA" id="ARBA00009550"/>
    </source>
</evidence>
<name>A0A6A6NTK1_9PEZI</name>
<feature type="compositionally biased region" description="Basic and acidic residues" evidence="3">
    <location>
        <begin position="54"/>
        <end position="69"/>
    </location>
</feature>
<feature type="compositionally biased region" description="Acidic residues" evidence="3">
    <location>
        <begin position="298"/>
        <end position="327"/>
    </location>
</feature>
<protein>
    <submittedName>
        <fullName evidence="4">Myosin-like coiled-coil protein-domain-containing protein</fullName>
    </submittedName>
</protein>
<evidence type="ECO:0000313" key="5">
    <source>
        <dbReference type="Proteomes" id="UP000799766"/>
    </source>
</evidence>
<dbReference type="OrthoDB" id="425555at2759"/>
<dbReference type="Pfam" id="PF09728">
    <property type="entry name" value="Taxilin"/>
    <property type="match status" value="1"/>
</dbReference>
<feature type="compositionally biased region" description="Polar residues" evidence="3">
    <location>
        <begin position="284"/>
        <end position="293"/>
    </location>
</feature>
<organism evidence="4 5">
    <name type="scientific">Lineolata rhizophorae</name>
    <dbReference type="NCBI Taxonomy" id="578093"/>
    <lineage>
        <taxon>Eukaryota</taxon>
        <taxon>Fungi</taxon>
        <taxon>Dikarya</taxon>
        <taxon>Ascomycota</taxon>
        <taxon>Pezizomycotina</taxon>
        <taxon>Dothideomycetes</taxon>
        <taxon>Dothideomycetes incertae sedis</taxon>
        <taxon>Lineolatales</taxon>
        <taxon>Lineolataceae</taxon>
        <taxon>Lineolata</taxon>
    </lineage>
</organism>
<gene>
    <name evidence="4" type="ORF">BDY21DRAFT_95537</name>
</gene>
<keyword evidence="2" id="KW-0175">Coiled coil</keyword>
<evidence type="ECO:0000313" key="4">
    <source>
        <dbReference type="EMBL" id="KAF2454837.1"/>
    </source>
</evidence>
<dbReference type="PANTHER" id="PTHR16127">
    <property type="entry name" value="TAXILIN"/>
    <property type="match status" value="1"/>
</dbReference>
<feature type="compositionally biased region" description="Basic and acidic residues" evidence="3">
    <location>
        <begin position="25"/>
        <end position="43"/>
    </location>
</feature>
<feature type="region of interest" description="Disordered" evidence="3">
    <location>
        <begin position="25"/>
        <end position="69"/>
    </location>
</feature>
<keyword evidence="5" id="KW-1185">Reference proteome</keyword>
<comment type="similarity">
    <text evidence="1">Belongs to the taxilin family.</text>
</comment>
<feature type="region of interest" description="Disordered" evidence="3">
    <location>
        <begin position="279"/>
        <end position="369"/>
    </location>
</feature>
<accession>A0A6A6NTK1</accession>
<dbReference type="PANTHER" id="PTHR16127:SF13">
    <property type="entry name" value="GH01188P"/>
    <property type="match status" value="1"/>
</dbReference>
<dbReference type="Proteomes" id="UP000799766">
    <property type="component" value="Unassembled WGS sequence"/>
</dbReference>
<evidence type="ECO:0000256" key="2">
    <source>
        <dbReference type="SAM" id="Coils"/>
    </source>
</evidence>
<reference evidence="4" key="1">
    <citation type="journal article" date="2020" name="Stud. Mycol.">
        <title>101 Dothideomycetes genomes: a test case for predicting lifestyles and emergence of pathogens.</title>
        <authorList>
            <person name="Haridas S."/>
            <person name="Albert R."/>
            <person name="Binder M."/>
            <person name="Bloem J."/>
            <person name="Labutti K."/>
            <person name="Salamov A."/>
            <person name="Andreopoulos B."/>
            <person name="Baker S."/>
            <person name="Barry K."/>
            <person name="Bills G."/>
            <person name="Bluhm B."/>
            <person name="Cannon C."/>
            <person name="Castanera R."/>
            <person name="Culley D."/>
            <person name="Daum C."/>
            <person name="Ezra D."/>
            <person name="Gonzalez J."/>
            <person name="Henrissat B."/>
            <person name="Kuo A."/>
            <person name="Liang C."/>
            <person name="Lipzen A."/>
            <person name="Lutzoni F."/>
            <person name="Magnuson J."/>
            <person name="Mondo S."/>
            <person name="Nolan M."/>
            <person name="Ohm R."/>
            <person name="Pangilinan J."/>
            <person name="Park H.-J."/>
            <person name="Ramirez L."/>
            <person name="Alfaro M."/>
            <person name="Sun H."/>
            <person name="Tritt A."/>
            <person name="Yoshinaga Y."/>
            <person name="Zwiers L.-H."/>
            <person name="Turgeon B."/>
            <person name="Goodwin S."/>
            <person name="Spatafora J."/>
            <person name="Crous P."/>
            <person name="Grigoriev I."/>
        </authorList>
    </citation>
    <scope>NUCLEOTIDE SEQUENCE</scope>
    <source>
        <strain evidence="4">ATCC 16933</strain>
    </source>
</reference>
<sequence length="369" mass="43208">MDKINFLTKRYTDLLADMKKLERECTRSKKKADQLQKEKDKQGQELNRISGMKDNLEKLSRNVTKDNKKLQEKVKAMEENQGRVNDELHARLMRVAEPVEQVINSKETPQVPVVDIETDKLFKEKFKSFLEQYEARELQFMSVLRSKELEIQYQMAKLEEQKKAQEKESTKSNKLTRQVSTFSKTEEELRSQLNIYVEKFKQVEDTLNNSNDLFLTFRKEMEEMSKKTKRLEKQNQNLTRKQEATNRNILEMAEERTRTEKELETLRKKNMNLEKLCRGMQAQGRGQVNTNQLNERDVDVDETASEFEYDEDDEGSGDYDDDTEEEALEQRPRAFGPIPPPPAHQATSSGKENGQAGRPLVNQTNGIRR</sequence>
<proteinExistence type="inferred from homology"/>
<dbReference type="EMBL" id="MU001689">
    <property type="protein sequence ID" value="KAF2454837.1"/>
    <property type="molecule type" value="Genomic_DNA"/>
</dbReference>
<dbReference type="GO" id="GO:0019905">
    <property type="term" value="F:syntaxin binding"/>
    <property type="evidence" value="ECO:0007669"/>
    <property type="project" value="InterPro"/>
</dbReference>